<evidence type="ECO:0000256" key="1">
    <source>
        <dbReference type="ARBA" id="ARBA00022679"/>
    </source>
</evidence>
<evidence type="ECO:0000256" key="4">
    <source>
        <dbReference type="ARBA" id="ARBA00022840"/>
    </source>
</evidence>
<dbReference type="PROSITE" id="PS50011">
    <property type="entry name" value="PROTEIN_KINASE_DOM"/>
    <property type="match status" value="1"/>
</dbReference>
<organism evidence="7 8">
    <name type="scientific">Pristionchus mayeri</name>
    <dbReference type="NCBI Taxonomy" id="1317129"/>
    <lineage>
        <taxon>Eukaryota</taxon>
        <taxon>Metazoa</taxon>
        <taxon>Ecdysozoa</taxon>
        <taxon>Nematoda</taxon>
        <taxon>Chromadorea</taxon>
        <taxon>Rhabditida</taxon>
        <taxon>Rhabditina</taxon>
        <taxon>Diplogasteromorpha</taxon>
        <taxon>Diplogasteroidea</taxon>
        <taxon>Neodiplogasteridae</taxon>
        <taxon>Pristionchus</taxon>
    </lineage>
</organism>
<keyword evidence="3" id="KW-0418">Kinase</keyword>
<evidence type="ECO:0000313" key="7">
    <source>
        <dbReference type="EMBL" id="GMR30201.1"/>
    </source>
</evidence>
<dbReference type="EMBL" id="BTRK01000001">
    <property type="protein sequence ID" value="GMR30201.1"/>
    <property type="molecule type" value="Genomic_DNA"/>
</dbReference>
<feature type="domain" description="Protein kinase" evidence="6">
    <location>
        <begin position="156"/>
        <end position="267"/>
    </location>
</feature>
<keyword evidence="2" id="KW-0547">Nucleotide-binding</keyword>
<accession>A0AAN5C6C7</accession>
<protein>
    <recommendedName>
        <fullName evidence="6">Protein kinase domain-containing protein</fullName>
    </recommendedName>
</protein>
<comment type="caution">
    <text evidence="7">The sequence shown here is derived from an EMBL/GenBank/DDBJ whole genome shotgun (WGS) entry which is preliminary data.</text>
</comment>
<dbReference type="GO" id="GO:0004694">
    <property type="term" value="F:eukaryotic translation initiation factor 2alpha kinase activity"/>
    <property type="evidence" value="ECO:0007669"/>
    <property type="project" value="TreeGrafter"/>
</dbReference>
<dbReference type="GO" id="GO:0005524">
    <property type="term" value="F:ATP binding"/>
    <property type="evidence" value="ECO:0007669"/>
    <property type="project" value="UniProtKB-KW"/>
</dbReference>
<dbReference type="SUPFAM" id="SSF56112">
    <property type="entry name" value="Protein kinase-like (PK-like)"/>
    <property type="match status" value="1"/>
</dbReference>
<keyword evidence="4" id="KW-0067">ATP-binding</keyword>
<evidence type="ECO:0000256" key="5">
    <source>
        <dbReference type="SAM" id="MobiDB-lite"/>
    </source>
</evidence>
<dbReference type="Gene3D" id="3.30.200.20">
    <property type="entry name" value="Phosphorylase Kinase, domain 1"/>
    <property type="match status" value="1"/>
</dbReference>
<feature type="region of interest" description="Disordered" evidence="5">
    <location>
        <begin position="81"/>
        <end position="103"/>
    </location>
</feature>
<dbReference type="InterPro" id="IPR050339">
    <property type="entry name" value="CC_SR_Kinase"/>
</dbReference>
<proteinExistence type="predicted"/>
<dbReference type="GO" id="GO:0005737">
    <property type="term" value="C:cytoplasm"/>
    <property type="evidence" value="ECO:0007669"/>
    <property type="project" value="TreeGrafter"/>
</dbReference>
<reference evidence="8" key="1">
    <citation type="submission" date="2022-10" db="EMBL/GenBank/DDBJ databases">
        <title>Genome assembly of Pristionchus species.</title>
        <authorList>
            <person name="Yoshida K."/>
            <person name="Sommer R.J."/>
        </authorList>
    </citation>
    <scope>NUCLEOTIDE SEQUENCE [LARGE SCALE GENOMIC DNA]</scope>
    <source>
        <strain evidence="8">RS5460</strain>
    </source>
</reference>
<evidence type="ECO:0000313" key="8">
    <source>
        <dbReference type="Proteomes" id="UP001328107"/>
    </source>
</evidence>
<keyword evidence="8" id="KW-1185">Reference proteome</keyword>
<keyword evidence="1" id="KW-0808">Transferase</keyword>
<dbReference type="InterPro" id="IPR011009">
    <property type="entry name" value="Kinase-like_dom_sf"/>
</dbReference>
<dbReference type="PANTHER" id="PTHR11042">
    <property type="entry name" value="EUKARYOTIC TRANSLATION INITIATION FACTOR 2-ALPHA KINASE EIF2-ALPHA KINASE -RELATED"/>
    <property type="match status" value="1"/>
</dbReference>
<sequence>MSLFTFNIDTMESMHPLHLGSILLKYIVGVHNGVITVMDQGKRWHLLSAQLPEGYYEKSPFNSEVQTVTQKKTGIRGFFGNLFKRSPPPSPEDKKNSNGADFDNNANVVDQILVKTKGSPMLDMMADPLYLAFKSSFKMADDAEKPGEFSSKFINEFTFNRLRGGGSGCVFEVVNKSDNCEYAVKRIAVAPDQADKSQEEVFSMATLEHPGIVKYNCFWVERPPTGWQFSADFKMLKELESSRMFKDDDVFIYIQMKLYKKSLDWLK</sequence>
<evidence type="ECO:0000256" key="2">
    <source>
        <dbReference type="ARBA" id="ARBA00022741"/>
    </source>
</evidence>
<name>A0AAN5C6C7_9BILA</name>
<evidence type="ECO:0000256" key="3">
    <source>
        <dbReference type="ARBA" id="ARBA00022777"/>
    </source>
</evidence>
<gene>
    <name evidence="7" type="ORF">PMAYCL1PPCAC_00395</name>
</gene>
<dbReference type="GO" id="GO:0005634">
    <property type="term" value="C:nucleus"/>
    <property type="evidence" value="ECO:0007669"/>
    <property type="project" value="TreeGrafter"/>
</dbReference>
<dbReference type="Proteomes" id="UP001328107">
    <property type="component" value="Unassembled WGS sequence"/>
</dbReference>
<dbReference type="PANTHER" id="PTHR11042:SF91">
    <property type="entry name" value="EUKARYOTIC TRANSLATION INITIATION FACTOR 2-ALPHA KINASE"/>
    <property type="match status" value="1"/>
</dbReference>
<evidence type="ECO:0000259" key="6">
    <source>
        <dbReference type="PROSITE" id="PS50011"/>
    </source>
</evidence>
<dbReference type="AlphaFoldDB" id="A0AAN5C6C7"/>
<dbReference type="InterPro" id="IPR000719">
    <property type="entry name" value="Prot_kinase_dom"/>
</dbReference>